<keyword evidence="7" id="KW-1185">Reference proteome</keyword>
<evidence type="ECO:0000256" key="1">
    <source>
        <dbReference type="ARBA" id="ARBA00023125"/>
    </source>
</evidence>
<dbReference type="STRING" id="10195.A0A3M7TAK0"/>
<organism evidence="6 7">
    <name type="scientific">Brachionus plicatilis</name>
    <name type="common">Marine rotifer</name>
    <name type="synonym">Brachionus muelleri</name>
    <dbReference type="NCBI Taxonomy" id="10195"/>
    <lineage>
        <taxon>Eukaryota</taxon>
        <taxon>Metazoa</taxon>
        <taxon>Spiralia</taxon>
        <taxon>Gnathifera</taxon>
        <taxon>Rotifera</taxon>
        <taxon>Eurotatoria</taxon>
        <taxon>Monogononta</taxon>
        <taxon>Pseudotrocha</taxon>
        <taxon>Ploima</taxon>
        <taxon>Brachionidae</taxon>
        <taxon>Brachionus</taxon>
    </lineage>
</organism>
<dbReference type="SUPFAM" id="SSF46689">
    <property type="entry name" value="Homeodomain-like"/>
    <property type="match status" value="1"/>
</dbReference>
<dbReference type="CDD" id="cd00086">
    <property type="entry name" value="homeodomain"/>
    <property type="match status" value="1"/>
</dbReference>
<dbReference type="Proteomes" id="UP000276133">
    <property type="component" value="Unassembled WGS sequence"/>
</dbReference>
<protein>
    <submittedName>
        <fullName evidence="6">Pre B cell leukemia transcription factor 1</fullName>
    </submittedName>
</protein>
<dbReference type="PROSITE" id="PS50071">
    <property type="entry name" value="HOMEOBOX_2"/>
    <property type="match status" value="1"/>
</dbReference>
<name>A0A3M7TAK0_BRAPC</name>
<evidence type="ECO:0000256" key="3">
    <source>
        <dbReference type="ARBA" id="ARBA00023242"/>
    </source>
</evidence>
<dbReference type="PANTHER" id="PTHR11850">
    <property type="entry name" value="HOMEOBOX PROTEIN TRANSCRIPTION FACTORS"/>
    <property type="match status" value="1"/>
</dbReference>
<evidence type="ECO:0000259" key="5">
    <source>
        <dbReference type="PROSITE" id="PS50071"/>
    </source>
</evidence>
<dbReference type="InterPro" id="IPR050224">
    <property type="entry name" value="TALE_homeobox"/>
</dbReference>
<evidence type="ECO:0000313" key="6">
    <source>
        <dbReference type="EMBL" id="RNA44918.1"/>
    </source>
</evidence>
<dbReference type="InterPro" id="IPR001356">
    <property type="entry name" value="HD"/>
</dbReference>
<keyword evidence="2 4" id="KW-0371">Homeobox</keyword>
<evidence type="ECO:0000256" key="2">
    <source>
        <dbReference type="ARBA" id="ARBA00023155"/>
    </source>
</evidence>
<comment type="caution">
    <text evidence="6">The sequence shown here is derived from an EMBL/GenBank/DDBJ whole genome shotgun (WGS) entry which is preliminary data.</text>
</comment>
<reference evidence="6 7" key="1">
    <citation type="journal article" date="2018" name="Sci. Rep.">
        <title>Genomic signatures of local adaptation to the degree of environmental predictability in rotifers.</title>
        <authorList>
            <person name="Franch-Gras L."/>
            <person name="Hahn C."/>
            <person name="Garcia-Roger E.M."/>
            <person name="Carmona M.J."/>
            <person name="Serra M."/>
            <person name="Gomez A."/>
        </authorList>
    </citation>
    <scope>NUCLEOTIDE SEQUENCE [LARGE SCALE GENOMIC DNA]</scope>
    <source>
        <strain evidence="6">HYR1</strain>
    </source>
</reference>
<comment type="subcellular location">
    <subcellularLocation>
        <location evidence="4">Nucleus</location>
    </subcellularLocation>
</comment>
<evidence type="ECO:0000256" key="4">
    <source>
        <dbReference type="PROSITE-ProRule" id="PRU00108"/>
    </source>
</evidence>
<accession>A0A3M7TAK0</accession>
<feature type="DNA-binding region" description="Homeobox" evidence="4">
    <location>
        <begin position="133"/>
        <end position="195"/>
    </location>
</feature>
<dbReference type="Gene3D" id="1.10.10.60">
    <property type="entry name" value="Homeodomain-like"/>
    <property type="match status" value="1"/>
</dbReference>
<keyword evidence="3 4" id="KW-0539">Nucleus</keyword>
<dbReference type="Pfam" id="PF05920">
    <property type="entry name" value="Homeobox_KN"/>
    <property type="match status" value="1"/>
</dbReference>
<gene>
    <name evidence="6" type="ORF">BpHYR1_008655</name>
</gene>
<dbReference type="SMART" id="SM00389">
    <property type="entry name" value="HOX"/>
    <property type="match status" value="1"/>
</dbReference>
<evidence type="ECO:0000313" key="7">
    <source>
        <dbReference type="Proteomes" id="UP000276133"/>
    </source>
</evidence>
<dbReference type="InterPro" id="IPR009057">
    <property type="entry name" value="Homeodomain-like_sf"/>
</dbReference>
<keyword evidence="1 4" id="KW-0238">DNA-binding</keyword>
<dbReference type="EMBL" id="REGN01000044">
    <property type="protein sequence ID" value="RNA44918.1"/>
    <property type="molecule type" value="Genomic_DNA"/>
</dbReference>
<feature type="domain" description="Homeobox" evidence="5">
    <location>
        <begin position="131"/>
        <end position="194"/>
    </location>
</feature>
<dbReference type="GO" id="GO:0006355">
    <property type="term" value="P:regulation of DNA-templated transcription"/>
    <property type="evidence" value="ECO:0007669"/>
    <property type="project" value="InterPro"/>
</dbReference>
<sequence length="231" mass="27129">MNQTTSPINQSFSEEINQGYSYYTQGTSWYDYTANNSQYSNQLSSPSVITSSPQSFNSYYSPQHPYYTYYSNYYPNSSYYNNFYTNSFSYTTSDNSLTNESSSFSSNSESLKVSPLENNFENNFSPEKNISKRSLRKQLLPDSAVDIMNEWFDDHFNNPYPTMEEKERMAKQGGITVKQVTAWFSNRRNRSQNTKPKRIRRAIEQEMNIMINEFTYNPNKTEIIQKLKTLF</sequence>
<dbReference type="AlphaFoldDB" id="A0A3M7TAK0"/>
<dbReference type="GO" id="GO:0005634">
    <property type="term" value="C:nucleus"/>
    <property type="evidence" value="ECO:0007669"/>
    <property type="project" value="UniProtKB-SubCell"/>
</dbReference>
<dbReference type="InterPro" id="IPR008422">
    <property type="entry name" value="KN_HD"/>
</dbReference>
<proteinExistence type="predicted"/>
<dbReference type="OrthoDB" id="4187154at2759"/>
<dbReference type="GO" id="GO:0003677">
    <property type="term" value="F:DNA binding"/>
    <property type="evidence" value="ECO:0007669"/>
    <property type="project" value="UniProtKB-UniRule"/>
</dbReference>